<sequence length="140" mass="16163">MFLYFCSVIKPFLHKSFSTLLALLVLFSTVSFTIEKHFCGDILVDVALFTEAEKCEMEVLEIKQNKTCCKDVTNVVEGQDELKFSSFEDLEFEQQQFLASYVYSYINLFEGLPNLIIPHKDYSPPNLVTDIQVLHDTFLI</sequence>
<dbReference type="RefSeq" id="WP_388015883.1">
    <property type="nucleotide sequence ID" value="NZ_JBHULK010000002.1"/>
</dbReference>
<dbReference type="EMBL" id="JBHULK010000002">
    <property type="protein sequence ID" value="MFD2534740.1"/>
    <property type="molecule type" value="Genomic_DNA"/>
</dbReference>
<dbReference type="Proteomes" id="UP001597441">
    <property type="component" value="Unassembled WGS sequence"/>
</dbReference>
<evidence type="ECO:0000313" key="1">
    <source>
        <dbReference type="EMBL" id="MFD2534740.1"/>
    </source>
</evidence>
<comment type="caution">
    <text evidence="1">The sequence shown here is derived from an EMBL/GenBank/DDBJ whole genome shotgun (WGS) entry which is preliminary data.</text>
</comment>
<reference evidence="2" key="1">
    <citation type="journal article" date="2019" name="Int. J. Syst. Evol. Microbiol.">
        <title>The Global Catalogue of Microorganisms (GCM) 10K type strain sequencing project: providing services to taxonomists for standard genome sequencing and annotation.</title>
        <authorList>
            <consortium name="The Broad Institute Genomics Platform"/>
            <consortium name="The Broad Institute Genome Sequencing Center for Infectious Disease"/>
            <person name="Wu L."/>
            <person name="Ma J."/>
        </authorList>
    </citation>
    <scope>NUCLEOTIDE SEQUENCE [LARGE SCALE GENOMIC DNA]</scope>
    <source>
        <strain evidence="2">KCTC 42903</strain>
    </source>
</reference>
<proteinExistence type="predicted"/>
<dbReference type="NCBIfam" id="NF047658">
    <property type="entry name" value="HYC_CC_PP"/>
    <property type="match status" value="1"/>
</dbReference>
<evidence type="ECO:0000313" key="2">
    <source>
        <dbReference type="Proteomes" id="UP001597441"/>
    </source>
</evidence>
<accession>A0ABW5JRK3</accession>
<dbReference type="Pfam" id="PF26622">
    <property type="entry name" value="DUF8199"/>
    <property type="match status" value="1"/>
</dbReference>
<organism evidence="1 2">
    <name type="scientific">Gelatiniphilus marinus</name>
    <dbReference type="NCBI Taxonomy" id="1759464"/>
    <lineage>
        <taxon>Bacteria</taxon>
        <taxon>Pseudomonadati</taxon>
        <taxon>Bacteroidota</taxon>
        <taxon>Flavobacteriia</taxon>
        <taxon>Flavobacteriales</taxon>
        <taxon>Flavobacteriaceae</taxon>
        <taxon>Gelatiniphilus</taxon>
    </lineage>
</organism>
<gene>
    <name evidence="1" type="ORF">ACFSQS_06445</name>
</gene>
<dbReference type="InterPro" id="IPR058512">
    <property type="entry name" value="DUF8199"/>
</dbReference>
<name>A0ABW5JRK3_9FLAO</name>
<keyword evidence="2" id="KW-1185">Reference proteome</keyword>
<dbReference type="InterPro" id="IPR058060">
    <property type="entry name" value="HYC_CC_PP"/>
</dbReference>
<protein>
    <submittedName>
        <fullName evidence="1">Uncharacterized protein</fullName>
    </submittedName>
</protein>